<feature type="region of interest" description="Disordered" evidence="1">
    <location>
        <begin position="153"/>
        <end position="177"/>
    </location>
</feature>
<dbReference type="Proteomes" id="UP001519460">
    <property type="component" value="Unassembled WGS sequence"/>
</dbReference>
<sequence>MATRRTPHGSPEPEDDNTAPLWRCLTDVENFKKIAPRSRQDKFRVQVPNGCTEACKRLAHTKITTSYHLCCSALIYGPWSLTRREKHPKVGNLHRRQTTVKGTASRNISWKKYITDKHADILETTTFVPPVHMNKELLTPVSIKGLKGTDAKVYKSEPPVHDQKQGDPQALQDSTVRDDQTHNRVLCSLRALADKLLLVMTVISQLKFEDYLSAPAHETAAAKLPRPKDLIQNKRRGDFDILVIHPQHGLLIVEIKSVGDRFASSMSEDKKDAAVLKKIQQAIDQLSKGQEVLRYLVSDKTDIPVKAVLAMPNVKKAQVERILRQNPDAKKALCQCLNIEESQDPVSLCLFEETTPASADSSGVTSAVMRELILWWKRAFASCEVSRVMTDDDYVDLVARFCGPATYAPSFKVVKPQRHKHPYIHTTGEAASEIGDRFSRRVLRQNQIEVLEEGKPLRHLSFSLFILPFFSFPPFPALEFNLKETEEMEPAVKTLLKAVDHEELFVICDEAFGGSEFGDFCTQLNNNCKKLHLWAACVYHGFRPACLEETKFSEPLRTPPLITKEVSMSEVITNEFVREYVVENQQHTGNLSDATAEGETCKESPPEVPQPCFGQRIIKINHSTGAGHSRRCPGECKQCGLELGPLLVKLCKGQGTSTPTGHTSLTFRDVLILTTYYDIVDEETDDDGYVEQRASSMVEGLREAGVRVRVVERGDSEALSEVVAMEGPDAVVAADADTIRGLERKLVVWVQADKGGNSSGEEGFGRLDAMSRTTAQLILVA</sequence>
<dbReference type="AlphaFoldDB" id="A0ABD0JHP8"/>
<evidence type="ECO:0000256" key="1">
    <source>
        <dbReference type="SAM" id="MobiDB-lite"/>
    </source>
</evidence>
<dbReference type="EMBL" id="JACVVK020000437">
    <property type="protein sequence ID" value="KAK7474447.1"/>
    <property type="molecule type" value="Genomic_DNA"/>
</dbReference>
<reference evidence="2 3" key="1">
    <citation type="journal article" date="2023" name="Sci. Data">
        <title>Genome assembly of the Korean intertidal mud-creeper Batillaria attramentaria.</title>
        <authorList>
            <person name="Patra A.K."/>
            <person name="Ho P.T."/>
            <person name="Jun S."/>
            <person name="Lee S.J."/>
            <person name="Kim Y."/>
            <person name="Won Y.J."/>
        </authorList>
    </citation>
    <scope>NUCLEOTIDE SEQUENCE [LARGE SCALE GENOMIC DNA]</scope>
    <source>
        <strain evidence="2">Wonlab-2016</strain>
    </source>
</reference>
<gene>
    <name evidence="2" type="ORF">BaRGS_00034330</name>
</gene>
<organism evidence="2 3">
    <name type="scientific">Batillaria attramentaria</name>
    <dbReference type="NCBI Taxonomy" id="370345"/>
    <lineage>
        <taxon>Eukaryota</taxon>
        <taxon>Metazoa</taxon>
        <taxon>Spiralia</taxon>
        <taxon>Lophotrochozoa</taxon>
        <taxon>Mollusca</taxon>
        <taxon>Gastropoda</taxon>
        <taxon>Caenogastropoda</taxon>
        <taxon>Sorbeoconcha</taxon>
        <taxon>Cerithioidea</taxon>
        <taxon>Batillariidae</taxon>
        <taxon>Batillaria</taxon>
    </lineage>
</organism>
<evidence type="ECO:0000313" key="2">
    <source>
        <dbReference type="EMBL" id="KAK7474447.1"/>
    </source>
</evidence>
<name>A0ABD0JHP8_9CAEN</name>
<keyword evidence="3" id="KW-1185">Reference proteome</keyword>
<accession>A0ABD0JHP8</accession>
<comment type="caution">
    <text evidence="2">The sequence shown here is derived from an EMBL/GenBank/DDBJ whole genome shotgun (WGS) entry which is preliminary data.</text>
</comment>
<proteinExistence type="predicted"/>
<evidence type="ECO:0000313" key="3">
    <source>
        <dbReference type="Proteomes" id="UP001519460"/>
    </source>
</evidence>
<evidence type="ECO:0008006" key="4">
    <source>
        <dbReference type="Google" id="ProtNLM"/>
    </source>
</evidence>
<feature type="compositionally biased region" description="Basic and acidic residues" evidence="1">
    <location>
        <begin position="153"/>
        <end position="165"/>
    </location>
</feature>
<protein>
    <recommendedName>
        <fullName evidence="4">ERCC4 domain-containing protein</fullName>
    </recommendedName>
</protein>